<feature type="non-terminal residue" evidence="1">
    <location>
        <position position="92"/>
    </location>
</feature>
<proteinExistence type="predicted"/>
<feature type="non-terminal residue" evidence="1">
    <location>
        <position position="1"/>
    </location>
</feature>
<evidence type="ECO:0000313" key="2">
    <source>
        <dbReference type="Proteomes" id="UP000789920"/>
    </source>
</evidence>
<dbReference type="EMBL" id="CAJVQC010180174">
    <property type="protein sequence ID" value="CAG8852128.1"/>
    <property type="molecule type" value="Genomic_DNA"/>
</dbReference>
<sequence>NSKDEIREDKQRVYQIFNELTDGFFDELVENPEDQSLVKNLQDLKEQITEALEKYRREDPTIPLEQLAQHFQKADFTDVPGLLEKMLKKTKK</sequence>
<gene>
    <name evidence="1" type="ORF">RPERSI_LOCUS36916</name>
</gene>
<protein>
    <submittedName>
        <fullName evidence="1">36516_t:CDS:1</fullName>
    </submittedName>
</protein>
<evidence type="ECO:0000313" key="1">
    <source>
        <dbReference type="EMBL" id="CAG8852128.1"/>
    </source>
</evidence>
<accession>A0ACA9SZW8</accession>
<dbReference type="Proteomes" id="UP000789920">
    <property type="component" value="Unassembled WGS sequence"/>
</dbReference>
<name>A0ACA9SZW8_9GLOM</name>
<comment type="caution">
    <text evidence="1">The sequence shown here is derived from an EMBL/GenBank/DDBJ whole genome shotgun (WGS) entry which is preliminary data.</text>
</comment>
<organism evidence="1 2">
    <name type="scientific">Racocetra persica</name>
    <dbReference type="NCBI Taxonomy" id="160502"/>
    <lineage>
        <taxon>Eukaryota</taxon>
        <taxon>Fungi</taxon>
        <taxon>Fungi incertae sedis</taxon>
        <taxon>Mucoromycota</taxon>
        <taxon>Glomeromycotina</taxon>
        <taxon>Glomeromycetes</taxon>
        <taxon>Diversisporales</taxon>
        <taxon>Gigasporaceae</taxon>
        <taxon>Racocetra</taxon>
    </lineage>
</organism>
<keyword evidence="2" id="KW-1185">Reference proteome</keyword>
<reference evidence="1" key="1">
    <citation type="submission" date="2021-06" db="EMBL/GenBank/DDBJ databases">
        <authorList>
            <person name="Kallberg Y."/>
            <person name="Tangrot J."/>
            <person name="Rosling A."/>
        </authorList>
    </citation>
    <scope>NUCLEOTIDE SEQUENCE</scope>
    <source>
        <strain evidence="1">MA461A</strain>
    </source>
</reference>